<keyword evidence="4" id="KW-1185">Reference proteome</keyword>
<evidence type="ECO:0008006" key="6">
    <source>
        <dbReference type="Google" id="ProtNLM"/>
    </source>
</evidence>
<accession>A0A9P7MKZ6</accession>
<name>A0A9P7MKZ6_9HYPO</name>
<evidence type="ECO:0000313" key="2">
    <source>
        <dbReference type="EMBL" id="KAG5953401.1"/>
    </source>
</evidence>
<comment type="caution">
    <text evidence="3">The sequence shown here is derived from an EMBL/GenBank/DDBJ whole genome shotgun (WGS) entry which is preliminary data.</text>
</comment>
<organism evidence="3 5">
    <name type="scientific">Claviceps arundinis</name>
    <dbReference type="NCBI Taxonomy" id="1623583"/>
    <lineage>
        <taxon>Eukaryota</taxon>
        <taxon>Fungi</taxon>
        <taxon>Dikarya</taxon>
        <taxon>Ascomycota</taxon>
        <taxon>Pezizomycotina</taxon>
        <taxon>Sordariomycetes</taxon>
        <taxon>Hypocreomycetidae</taxon>
        <taxon>Hypocreales</taxon>
        <taxon>Clavicipitaceae</taxon>
        <taxon>Claviceps</taxon>
    </lineage>
</organism>
<feature type="compositionally biased region" description="Basic and acidic residues" evidence="1">
    <location>
        <begin position="327"/>
        <end position="340"/>
    </location>
</feature>
<dbReference type="Proteomes" id="UP000784919">
    <property type="component" value="Unassembled WGS sequence"/>
</dbReference>
<dbReference type="EMBL" id="SRPR01000425">
    <property type="protein sequence ID" value="KAG5953401.1"/>
    <property type="molecule type" value="Genomic_DNA"/>
</dbReference>
<evidence type="ECO:0000313" key="5">
    <source>
        <dbReference type="Proteomes" id="UP000784919"/>
    </source>
</evidence>
<evidence type="ECO:0000313" key="3">
    <source>
        <dbReference type="EMBL" id="KAG5956304.1"/>
    </source>
</evidence>
<dbReference type="OrthoDB" id="3637487at2759"/>
<dbReference type="Proteomes" id="UP000742024">
    <property type="component" value="Unassembled WGS sequence"/>
</dbReference>
<evidence type="ECO:0000313" key="4">
    <source>
        <dbReference type="Proteomes" id="UP000742024"/>
    </source>
</evidence>
<feature type="region of interest" description="Disordered" evidence="1">
    <location>
        <begin position="324"/>
        <end position="351"/>
    </location>
</feature>
<dbReference type="AlphaFoldDB" id="A0A9P7MKZ6"/>
<sequence length="351" mass="39508">MLLLHLPPETLKQIFDYVGSSFFQEDTTRLTVCKRWFEFARVACYQNVTFSLETLHAFMSSEILKRPGLFSDTIETLTLNLGVYQAPVHAAGLSRLARKDTLYSTIQHRSVRDSRNQTWRESLNKDLGNLATIIQPARRLYFLHIQTYGSPKPDPFDGPEDYLPLCSIQATLSVEHLKVLVLDLPGGVLTPSKDQEENCHICPTIGALLHKLHYLHLRMRSICPEVLNLQNSKENLHLRGVVINLSLKMGVPGITSAAHSKRCGPIGGGFLQLKADMQEQAEVLGARMASPKLIRILTHTLVQLEIQSLDVLNGKRMILEDNMPWDEDGKTVEEDSHTESDFSDESSTFFG</sequence>
<gene>
    <name evidence="3" type="ORF">E4U56_006644</name>
    <name evidence="2" type="ORF">E4U57_005445</name>
</gene>
<dbReference type="EMBL" id="SRPS01000558">
    <property type="protein sequence ID" value="KAG5956304.1"/>
    <property type="molecule type" value="Genomic_DNA"/>
</dbReference>
<evidence type="ECO:0000256" key="1">
    <source>
        <dbReference type="SAM" id="MobiDB-lite"/>
    </source>
</evidence>
<proteinExistence type="predicted"/>
<reference evidence="3 4" key="1">
    <citation type="journal article" date="2020" name="bioRxiv">
        <title>Whole genome comparisons of ergot fungi reveals the divergence and evolution of species within the genus Claviceps are the result of varying mechanisms driving genome evolution and host range expansion.</title>
        <authorList>
            <person name="Wyka S.A."/>
            <person name="Mondo S.J."/>
            <person name="Liu M."/>
            <person name="Dettman J."/>
            <person name="Nalam V."/>
            <person name="Broders K.D."/>
        </authorList>
    </citation>
    <scope>NUCLEOTIDE SEQUENCE</scope>
    <source>
        <strain evidence="3">CCC 1102</strain>
        <strain evidence="2 4">LM583</strain>
    </source>
</reference>
<protein>
    <recommendedName>
        <fullName evidence="6">F-box domain-containing protein</fullName>
    </recommendedName>
</protein>